<dbReference type="PIRSF" id="PIRSF016578">
    <property type="entry name" value="HsaA"/>
    <property type="match status" value="1"/>
</dbReference>
<evidence type="ECO:0000256" key="3">
    <source>
        <dbReference type="ARBA" id="ARBA00022630"/>
    </source>
</evidence>
<dbReference type="Gene3D" id="2.40.110.10">
    <property type="entry name" value="Butyryl-CoA Dehydrogenase, subunit A, domain 2"/>
    <property type="match status" value="1"/>
</dbReference>
<dbReference type="InterPro" id="IPR009100">
    <property type="entry name" value="AcylCoA_DH/oxidase_NM_dom_sf"/>
</dbReference>
<evidence type="ECO:0000259" key="9">
    <source>
        <dbReference type="Pfam" id="PF02771"/>
    </source>
</evidence>
<keyword evidence="4 6" id="KW-0274">FAD</keyword>
<dbReference type="InterPro" id="IPR037069">
    <property type="entry name" value="AcylCoA_DH/ox_N_sf"/>
</dbReference>
<dbReference type="RefSeq" id="WP_183832272.1">
    <property type="nucleotide sequence ID" value="NZ_JACHEU010000004.1"/>
</dbReference>
<feature type="domain" description="Acyl-CoA dehydrogenase/oxidase C-terminal" evidence="7">
    <location>
        <begin position="226"/>
        <end position="376"/>
    </location>
</feature>
<comment type="similarity">
    <text evidence="2 6">Belongs to the acyl-CoA dehydrogenase family.</text>
</comment>
<dbReference type="Pfam" id="PF00441">
    <property type="entry name" value="Acyl-CoA_dh_1"/>
    <property type="match status" value="1"/>
</dbReference>
<dbReference type="InterPro" id="IPR046373">
    <property type="entry name" value="Acyl-CoA_Oxase/DH_mid-dom_sf"/>
</dbReference>
<feature type="domain" description="Acyl-CoA oxidase/dehydrogenase middle" evidence="8">
    <location>
        <begin position="119"/>
        <end position="214"/>
    </location>
</feature>
<keyword evidence="11" id="KW-1185">Reference proteome</keyword>
<dbReference type="SUPFAM" id="SSF56645">
    <property type="entry name" value="Acyl-CoA dehydrogenase NM domain-like"/>
    <property type="match status" value="1"/>
</dbReference>
<dbReference type="InterPro" id="IPR036250">
    <property type="entry name" value="AcylCo_DH-like_C"/>
</dbReference>
<dbReference type="Pfam" id="PF02770">
    <property type="entry name" value="Acyl-CoA_dh_M"/>
    <property type="match status" value="1"/>
</dbReference>
<name>A0A7W9S6T9_9HYPH</name>
<protein>
    <submittedName>
        <fullName evidence="10">Alkylation response protein AidB-like acyl-CoA dehydrogenase</fullName>
    </submittedName>
</protein>
<comment type="caution">
    <text evidence="10">The sequence shown here is derived from an EMBL/GenBank/DDBJ whole genome shotgun (WGS) entry which is preliminary data.</text>
</comment>
<evidence type="ECO:0000259" key="7">
    <source>
        <dbReference type="Pfam" id="PF00441"/>
    </source>
</evidence>
<dbReference type="PANTHER" id="PTHR43884">
    <property type="entry name" value="ACYL-COA DEHYDROGENASE"/>
    <property type="match status" value="1"/>
</dbReference>
<evidence type="ECO:0000256" key="1">
    <source>
        <dbReference type="ARBA" id="ARBA00001974"/>
    </source>
</evidence>
<dbReference type="InterPro" id="IPR006091">
    <property type="entry name" value="Acyl-CoA_Oxase/DH_mid-dom"/>
</dbReference>
<dbReference type="AlphaFoldDB" id="A0A7W9S6T9"/>
<dbReference type="PANTHER" id="PTHR43884:SF12">
    <property type="entry name" value="ISOVALERYL-COA DEHYDROGENASE, MITOCHONDRIAL-RELATED"/>
    <property type="match status" value="1"/>
</dbReference>
<evidence type="ECO:0000256" key="5">
    <source>
        <dbReference type="ARBA" id="ARBA00023002"/>
    </source>
</evidence>
<sequence length="384" mass="41594">MTDTSLRSSVLATVDRFCHEHVRPAVPDMELTAEFPENLYRKAGELGLFRMDIPEELGGIGEDRVLPLLAAERIARTSPAFAVTFANCADVLTPIIAKATPALSSSIVPDVAAGIRVPCISMSEPLAGSDVSAMRTRAVRVKGGYRINGRKMWCTNGSVGDVFVVFAKTDPDAGSRGISAFLIENGAPGFERGRDEPLTGLRGNPTSELVLEDVFVPDSHRLGEENEGFRIAMLTLDSARLNAAGMALGAARAALEIARSYALERQQFGKPVFHHQGLQFLIAELAAEIEMCRTVWFKGLDAMGRGAARETSAIASIAKLLCTEMAVRVTTECVQVMGASGLSKENPAERLMRDSRTFQIFDGTPQIQRLLIARHLVRDGLMTF</sequence>
<dbReference type="Gene3D" id="1.10.540.10">
    <property type="entry name" value="Acyl-CoA dehydrogenase/oxidase, N-terminal domain"/>
    <property type="match status" value="1"/>
</dbReference>
<proteinExistence type="inferred from homology"/>
<dbReference type="InterPro" id="IPR009075">
    <property type="entry name" value="AcylCo_DH/oxidase_C"/>
</dbReference>
<evidence type="ECO:0000259" key="8">
    <source>
        <dbReference type="Pfam" id="PF02770"/>
    </source>
</evidence>
<feature type="domain" description="Acyl-CoA dehydrogenase/oxidase N-terminal" evidence="9">
    <location>
        <begin position="10"/>
        <end position="114"/>
    </location>
</feature>
<comment type="cofactor">
    <cofactor evidence="1 6">
        <name>FAD</name>
        <dbReference type="ChEBI" id="CHEBI:57692"/>
    </cofactor>
</comment>
<dbReference type="SUPFAM" id="SSF47203">
    <property type="entry name" value="Acyl-CoA dehydrogenase C-terminal domain-like"/>
    <property type="match status" value="1"/>
</dbReference>
<organism evidence="10 11">
    <name type="scientific">Aquamicrobium lusatiense</name>
    <dbReference type="NCBI Taxonomy" id="89772"/>
    <lineage>
        <taxon>Bacteria</taxon>
        <taxon>Pseudomonadati</taxon>
        <taxon>Pseudomonadota</taxon>
        <taxon>Alphaproteobacteria</taxon>
        <taxon>Hyphomicrobiales</taxon>
        <taxon>Phyllobacteriaceae</taxon>
        <taxon>Aquamicrobium</taxon>
    </lineage>
</organism>
<keyword evidence="3 6" id="KW-0285">Flavoprotein</keyword>
<dbReference type="FunFam" id="2.40.110.10:FF:000011">
    <property type="entry name" value="Acyl-CoA dehydrogenase FadE34"/>
    <property type="match status" value="1"/>
</dbReference>
<dbReference type="GO" id="GO:0050660">
    <property type="term" value="F:flavin adenine dinucleotide binding"/>
    <property type="evidence" value="ECO:0007669"/>
    <property type="project" value="InterPro"/>
</dbReference>
<dbReference type="GO" id="GO:0003995">
    <property type="term" value="F:acyl-CoA dehydrogenase activity"/>
    <property type="evidence" value="ECO:0007669"/>
    <property type="project" value="TreeGrafter"/>
</dbReference>
<evidence type="ECO:0000313" key="10">
    <source>
        <dbReference type="EMBL" id="MBB6014078.1"/>
    </source>
</evidence>
<dbReference type="Pfam" id="PF02771">
    <property type="entry name" value="Acyl-CoA_dh_N"/>
    <property type="match status" value="1"/>
</dbReference>
<evidence type="ECO:0000256" key="2">
    <source>
        <dbReference type="ARBA" id="ARBA00009347"/>
    </source>
</evidence>
<evidence type="ECO:0000313" key="11">
    <source>
        <dbReference type="Proteomes" id="UP000533306"/>
    </source>
</evidence>
<reference evidence="10 11" key="1">
    <citation type="submission" date="2020-08" db="EMBL/GenBank/DDBJ databases">
        <title>Genomic Encyclopedia of Type Strains, Phase IV (KMG-IV): sequencing the most valuable type-strain genomes for metagenomic binning, comparative biology and taxonomic classification.</title>
        <authorList>
            <person name="Goeker M."/>
        </authorList>
    </citation>
    <scope>NUCLEOTIDE SEQUENCE [LARGE SCALE GENOMIC DNA]</scope>
    <source>
        <strain evidence="10 11">DSM 11099</strain>
    </source>
</reference>
<accession>A0A7W9S6T9</accession>
<gene>
    <name evidence="10" type="ORF">HNR59_003472</name>
</gene>
<evidence type="ECO:0000256" key="6">
    <source>
        <dbReference type="RuleBase" id="RU362125"/>
    </source>
</evidence>
<evidence type="ECO:0000256" key="4">
    <source>
        <dbReference type="ARBA" id="ARBA00022827"/>
    </source>
</evidence>
<dbReference type="Gene3D" id="1.20.140.10">
    <property type="entry name" value="Butyryl-CoA Dehydrogenase, subunit A, domain 3"/>
    <property type="match status" value="1"/>
</dbReference>
<dbReference type="FunFam" id="1.20.140.10:FF:000001">
    <property type="entry name" value="Acyl-CoA dehydrogenase"/>
    <property type="match status" value="1"/>
</dbReference>
<keyword evidence="5 6" id="KW-0560">Oxidoreductase</keyword>
<dbReference type="EMBL" id="JACHEU010000004">
    <property type="protein sequence ID" value="MBB6014078.1"/>
    <property type="molecule type" value="Genomic_DNA"/>
</dbReference>
<dbReference type="Proteomes" id="UP000533306">
    <property type="component" value="Unassembled WGS sequence"/>
</dbReference>
<dbReference type="InterPro" id="IPR013786">
    <property type="entry name" value="AcylCoA_DH/ox_N"/>
</dbReference>